<sequence length="68" mass="7687">MQQKKYSPWFRYLGITAQLLVLIGLAVYGGINLDERFDIAPLFTVALPLLVLAITFYKLIKETGKKGK</sequence>
<keyword evidence="3" id="KW-1185">Reference proteome</keyword>
<evidence type="ECO:0000313" key="3">
    <source>
        <dbReference type="Proteomes" id="UP001325680"/>
    </source>
</evidence>
<reference evidence="2 3" key="1">
    <citation type="submission" date="2023-12" db="EMBL/GenBank/DDBJ databases">
        <title>Genome sequencing and assembly of bacterial species from a model synthetic community.</title>
        <authorList>
            <person name="Hogle S.L."/>
        </authorList>
    </citation>
    <scope>NUCLEOTIDE SEQUENCE [LARGE SCALE GENOMIC DNA]</scope>
    <source>
        <strain evidence="2 3">HAMBI_3031</strain>
    </source>
</reference>
<dbReference type="Proteomes" id="UP001325680">
    <property type="component" value="Chromosome"/>
</dbReference>
<evidence type="ECO:0000313" key="2">
    <source>
        <dbReference type="EMBL" id="WQD40382.1"/>
    </source>
</evidence>
<dbReference type="InterPro" id="IPR032820">
    <property type="entry name" value="ATPase_put"/>
</dbReference>
<evidence type="ECO:0000256" key="1">
    <source>
        <dbReference type="SAM" id="Phobius"/>
    </source>
</evidence>
<accession>A0ABZ0WD50</accession>
<dbReference type="RefSeq" id="WP_245957784.1">
    <property type="nucleotide sequence ID" value="NZ_CP139960.1"/>
</dbReference>
<keyword evidence="1" id="KW-0812">Transmembrane</keyword>
<feature type="transmembrane region" description="Helical" evidence="1">
    <location>
        <begin position="39"/>
        <end position="60"/>
    </location>
</feature>
<dbReference type="EMBL" id="CP139960">
    <property type="protein sequence ID" value="WQD40382.1"/>
    <property type="molecule type" value="Genomic_DNA"/>
</dbReference>
<gene>
    <name evidence="2" type="ORF">U0035_09515</name>
</gene>
<feature type="transmembrane region" description="Helical" evidence="1">
    <location>
        <begin position="12"/>
        <end position="33"/>
    </location>
</feature>
<proteinExistence type="predicted"/>
<keyword evidence="1" id="KW-0472">Membrane</keyword>
<protein>
    <submittedName>
        <fullName evidence="2">AtpZ/AtpI family protein</fullName>
    </submittedName>
</protein>
<name>A0ABZ0WD50_9BACT</name>
<keyword evidence="1" id="KW-1133">Transmembrane helix</keyword>
<dbReference type="Pfam" id="PF09527">
    <property type="entry name" value="ATPase_gene1"/>
    <property type="match status" value="1"/>
</dbReference>
<organism evidence="2 3">
    <name type="scientific">Niabella yanshanensis</name>
    <dbReference type="NCBI Taxonomy" id="577386"/>
    <lineage>
        <taxon>Bacteria</taxon>
        <taxon>Pseudomonadati</taxon>
        <taxon>Bacteroidota</taxon>
        <taxon>Chitinophagia</taxon>
        <taxon>Chitinophagales</taxon>
        <taxon>Chitinophagaceae</taxon>
        <taxon>Niabella</taxon>
    </lineage>
</organism>